<feature type="active site" description="Proton donor/acceptor" evidence="14">
    <location>
        <position position="406"/>
    </location>
</feature>
<keyword evidence="8 15" id="KW-0732">Signal</keyword>
<evidence type="ECO:0000256" key="7">
    <source>
        <dbReference type="ARBA" id="ARBA00022723"/>
    </source>
</evidence>
<dbReference type="FunCoup" id="B3MR36">
    <property type="interactions" value="11"/>
</dbReference>
<evidence type="ECO:0000313" key="17">
    <source>
        <dbReference type="EMBL" id="EDV34241.1"/>
    </source>
</evidence>
<keyword evidence="7" id="KW-0479">Metal-binding</keyword>
<dbReference type="PRINTS" id="PR00765">
    <property type="entry name" value="CRBOXYPTASEA"/>
</dbReference>
<keyword evidence="6" id="KW-0645">Protease</keyword>
<dbReference type="Gene3D" id="3.30.70.340">
    <property type="entry name" value="Metallocarboxypeptidase-like"/>
    <property type="match status" value="1"/>
</dbReference>
<dbReference type="InterPro" id="IPR000834">
    <property type="entry name" value="Peptidase_M14"/>
</dbReference>
<evidence type="ECO:0000256" key="9">
    <source>
        <dbReference type="ARBA" id="ARBA00022801"/>
    </source>
</evidence>
<dbReference type="CDD" id="cd03860">
    <property type="entry name" value="M14_CP_A-B_like"/>
    <property type="match status" value="1"/>
</dbReference>
<dbReference type="STRING" id="7217.B3MR36"/>
<dbReference type="PANTHER" id="PTHR11705:SF91">
    <property type="entry name" value="FI01817P-RELATED"/>
    <property type="match status" value="1"/>
</dbReference>
<dbReference type="InterPro" id="IPR057246">
    <property type="entry name" value="CARBOXYPEPT_ZN_1"/>
</dbReference>
<dbReference type="GeneID" id="6503760"/>
<dbReference type="eggNOG" id="KOG2650">
    <property type="taxonomic scope" value="Eukaryota"/>
</dbReference>
<dbReference type="GO" id="GO:0005615">
    <property type="term" value="C:extracellular space"/>
    <property type="evidence" value="ECO:0007669"/>
    <property type="project" value="TreeGrafter"/>
</dbReference>
<organism evidence="17 18">
    <name type="scientific">Drosophila ananassae</name>
    <name type="common">Fruit fly</name>
    <dbReference type="NCBI Taxonomy" id="7217"/>
    <lineage>
        <taxon>Eukaryota</taxon>
        <taxon>Metazoa</taxon>
        <taxon>Ecdysozoa</taxon>
        <taxon>Arthropoda</taxon>
        <taxon>Hexapoda</taxon>
        <taxon>Insecta</taxon>
        <taxon>Pterygota</taxon>
        <taxon>Neoptera</taxon>
        <taxon>Endopterygota</taxon>
        <taxon>Diptera</taxon>
        <taxon>Brachycera</taxon>
        <taxon>Muscomorpha</taxon>
        <taxon>Ephydroidea</taxon>
        <taxon>Drosophilidae</taxon>
        <taxon>Drosophila</taxon>
        <taxon>Sophophora</taxon>
    </lineage>
</organism>
<dbReference type="PhylomeDB" id="B3MR36"/>
<dbReference type="OrthoDB" id="3626597at2759"/>
<gene>
    <name evidence="17" type="primary">Dana\GF21071</name>
    <name evidence="17" type="synonym">dana_GLEANR_4297</name>
    <name evidence="17" type="ORF">GF21071</name>
</gene>
<dbReference type="Gene3D" id="3.40.630.10">
    <property type="entry name" value="Zn peptidases"/>
    <property type="match status" value="1"/>
</dbReference>
<evidence type="ECO:0000256" key="15">
    <source>
        <dbReference type="SAM" id="SignalP"/>
    </source>
</evidence>
<dbReference type="PROSITE" id="PS00132">
    <property type="entry name" value="CARBOXYPEPT_ZN_1"/>
    <property type="match status" value="1"/>
</dbReference>
<dbReference type="MEROPS" id="M14.A19"/>
<keyword evidence="4" id="KW-0964">Secreted</keyword>
<evidence type="ECO:0000259" key="16">
    <source>
        <dbReference type="PROSITE" id="PS52035"/>
    </source>
</evidence>
<evidence type="ECO:0000256" key="14">
    <source>
        <dbReference type="PROSITE-ProRule" id="PRU01379"/>
    </source>
</evidence>
<dbReference type="Pfam" id="PF00246">
    <property type="entry name" value="Peptidase_M14"/>
    <property type="match status" value="1"/>
</dbReference>
<dbReference type="Pfam" id="PF02244">
    <property type="entry name" value="Propep_M14"/>
    <property type="match status" value="1"/>
</dbReference>
<feature type="chain" id="PRO_5002793333" description="Peptidase M14 domain-containing protein" evidence="15">
    <location>
        <begin position="25"/>
        <end position="447"/>
    </location>
</feature>
<keyword evidence="12" id="KW-1015">Disulfide bond</keyword>
<dbReference type="KEGG" id="dan:6503760"/>
<comment type="similarity">
    <text evidence="3 14">Belongs to the peptidase M14 family.</text>
</comment>
<dbReference type="PANTHER" id="PTHR11705">
    <property type="entry name" value="PROTEASE FAMILY M14 CARBOXYPEPTIDASE A,B"/>
    <property type="match status" value="1"/>
</dbReference>
<evidence type="ECO:0000256" key="4">
    <source>
        <dbReference type="ARBA" id="ARBA00022525"/>
    </source>
</evidence>
<reference evidence="17 18" key="1">
    <citation type="journal article" date="2007" name="Nature">
        <title>Evolution of genes and genomes on the Drosophila phylogeny.</title>
        <authorList>
            <consortium name="Drosophila 12 Genomes Consortium"/>
            <person name="Clark A.G."/>
            <person name="Eisen M.B."/>
            <person name="Smith D.R."/>
            <person name="Bergman C.M."/>
            <person name="Oliver B."/>
            <person name="Markow T.A."/>
            <person name="Kaufman T.C."/>
            <person name="Kellis M."/>
            <person name="Gelbart W."/>
            <person name="Iyer V.N."/>
            <person name="Pollard D.A."/>
            <person name="Sackton T.B."/>
            <person name="Larracuente A.M."/>
            <person name="Singh N.D."/>
            <person name="Abad J.P."/>
            <person name="Abt D.N."/>
            <person name="Adryan B."/>
            <person name="Aguade M."/>
            <person name="Akashi H."/>
            <person name="Anderson W.W."/>
            <person name="Aquadro C.F."/>
            <person name="Ardell D.H."/>
            <person name="Arguello R."/>
            <person name="Artieri C.G."/>
            <person name="Barbash D.A."/>
            <person name="Barker D."/>
            <person name="Barsanti P."/>
            <person name="Batterham P."/>
            <person name="Batzoglou S."/>
            <person name="Begun D."/>
            <person name="Bhutkar A."/>
            <person name="Blanco E."/>
            <person name="Bosak S.A."/>
            <person name="Bradley R.K."/>
            <person name="Brand A.D."/>
            <person name="Brent M.R."/>
            <person name="Brooks A.N."/>
            <person name="Brown R.H."/>
            <person name="Butlin R.K."/>
            <person name="Caggese C."/>
            <person name="Calvi B.R."/>
            <person name="Bernardo de Carvalho A."/>
            <person name="Caspi A."/>
            <person name="Castrezana S."/>
            <person name="Celniker S.E."/>
            <person name="Chang J.L."/>
            <person name="Chapple C."/>
            <person name="Chatterji S."/>
            <person name="Chinwalla A."/>
            <person name="Civetta A."/>
            <person name="Clifton S.W."/>
            <person name="Comeron J.M."/>
            <person name="Costello J.C."/>
            <person name="Coyne J.A."/>
            <person name="Daub J."/>
            <person name="David R.G."/>
            <person name="Delcher A.L."/>
            <person name="Delehaunty K."/>
            <person name="Do C.B."/>
            <person name="Ebling H."/>
            <person name="Edwards K."/>
            <person name="Eickbush T."/>
            <person name="Evans J.D."/>
            <person name="Filipski A."/>
            <person name="Findeiss S."/>
            <person name="Freyhult E."/>
            <person name="Fulton L."/>
            <person name="Fulton R."/>
            <person name="Garcia A.C."/>
            <person name="Gardiner A."/>
            <person name="Garfield D.A."/>
            <person name="Garvin B.E."/>
            <person name="Gibson G."/>
            <person name="Gilbert D."/>
            <person name="Gnerre S."/>
            <person name="Godfrey J."/>
            <person name="Good R."/>
            <person name="Gotea V."/>
            <person name="Gravely B."/>
            <person name="Greenberg A.J."/>
            <person name="Griffiths-Jones S."/>
            <person name="Gross S."/>
            <person name="Guigo R."/>
            <person name="Gustafson E.A."/>
            <person name="Haerty W."/>
            <person name="Hahn M.W."/>
            <person name="Halligan D.L."/>
            <person name="Halpern A.L."/>
            <person name="Halter G.M."/>
            <person name="Han M.V."/>
            <person name="Heger A."/>
            <person name="Hillier L."/>
            <person name="Hinrichs A.S."/>
            <person name="Holmes I."/>
            <person name="Hoskins R.A."/>
            <person name="Hubisz M.J."/>
            <person name="Hultmark D."/>
            <person name="Huntley M.A."/>
            <person name="Jaffe D.B."/>
            <person name="Jagadeeshan S."/>
            <person name="Jeck W.R."/>
            <person name="Johnson J."/>
            <person name="Jones C.D."/>
            <person name="Jordan W.C."/>
            <person name="Karpen G.H."/>
            <person name="Kataoka E."/>
            <person name="Keightley P.D."/>
            <person name="Kheradpour P."/>
            <person name="Kirkness E.F."/>
            <person name="Koerich L.B."/>
            <person name="Kristiansen K."/>
            <person name="Kudrna D."/>
            <person name="Kulathinal R.J."/>
            <person name="Kumar S."/>
            <person name="Kwok R."/>
            <person name="Lander E."/>
            <person name="Langley C.H."/>
            <person name="Lapoint R."/>
            <person name="Lazzaro B.P."/>
            <person name="Lee S.J."/>
            <person name="Levesque L."/>
            <person name="Li R."/>
            <person name="Lin C.F."/>
            <person name="Lin M.F."/>
            <person name="Lindblad-Toh K."/>
            <person name="Llopart A."/>
            <person name="Long M."/>
            <person name="Low L."/>
            <person name="Lozovsky E."/>
            <person name="Lu J."/>
            <person name="Luo M."/>
            <person name="Machado C.A."/>
            <person name="Makalowski W."/>
            <person name="Marzo M."/>
            <person name="Matsuda M."/>
            <person name="Matzkin L."/>
            <person name="McAllister B."/>
            <person name="McBride C.S."/>
            <person name="McKernan B."/>
            <person name="McKernan K."/>
            <person name="Mendez-Lago M."/>
            <person name="Minx P."/>
            <person name="Mollenhauer M.U."/>
            <person name="Montooth K."/>
            <person name="Mount S.M."/>
            <person name="Mu X."/>
            <person name="Myers E."/>
            <person name="Negre B."/>
            <person name="Newfeld S."/>
            <person name="Nielsen R."/>
            <person name="Noor M.A."/>
            <person name="O'Grady P."/>
            <person name="Pachter L."/>
            <person name="Papaceit M."/>
            <person name="Parisi M.J."/>
            <person name="Parisi M."/>
            <person name="Parts L."/>
            <person name="Pedersen J.S."/>
            <person name="Pesole G."/>
            <person name="Phillippy A.M."/>
            <person name="Ponting C.P."/>
            <person name="Pop M."/>
            <person name="Porcelli D."/>
            <person name="Powell J.R."/>
            <person name="Prohaska S."/>
            <person name="Pruitt K."/>
            <person name="Puig M."/>
            <person name="Quesneville H."/>
            <person name="Ram K.R."/>
            <person name="Rand D."/>
            <person name="Rasmussen M.D."/>
            <person name="Reed L.K."/>
            <person name="Reenan R."/>
            <person name="Reily A."/>
            <person name="Remington K.A."/>
            <person name="Rieger T.T."/>
            <person name="Ritchie M.G."/>
            <person name="Robin C."/>
            <person name="Rogers Y.H."/>
            <person name="Rohde C."/>
            <person name="Rozas J."/>
            <person name="Rubenfield M.J."/>
            <person name="Ruiz A."/>
            <person name="Russo S."/>
            <person name="Salzberg S.L."/>
            <person name="Sanchez-Gracia A."/>
            <person name="Saranga D.J."/>
            <person name="Sato H."/>
            <person name="Schaeffer S.W."/>
            <person name="Schatz M.C."/>
            <person name="Schlenke T."/>
            <person name="Schwartz R."/>
            <person name="Segarra C."/>
            <person name="Singh R.S."/>
            <person name="Sirot L."/>
            <person name="Sirota M."/>
            <person name="Sisneros N.B."/>
            <person name="Smith C.D."/>
            <person name="Smith T.F."/>
            <person name="Spieth J."/>
            <person name="Stage D.E."/>
            <person name="Stark A."/>
            <person name="Stephan W."/>
            <person name="Strausberg R.L."/>
            <person name="Strempel S."/>
            <person name="Sturgill D."/>
            <person name="Sutton G."/>
            <person name="Sutton G.G."/>
            <person name="Tao W."/>
            <person name="Teichmann S."/>
            <person name="Tobari Y.N."/>
            <person name="Tomimura Y."/>
            <person name="Tsolas J.M."/>
            <person name="Valente V.L."/>
            <person name="Venter E."/>
            <person name="Venter J.C."/>
            <person name="Vicario S."/>
            <person name="Vieira F.G."/>
            <person name="Vilella A.J."/>
            <person name="Villasante A."/>
            <person name="Walenz B."/>
            <person name="Wang J."/>
            <person name="Wasserman M."/>
            <person name="Watts T."/>
            <person name="Wilson D."/>
            <person name="Wilson R.K."/>
            <person name="Wing R.A."/>
            <person name="Wolfner M.F."/>
            <person name="Wong A."/>
            <person name="Wong G.K."/>
            <person name="Wu C.I."/>
            <person name="Wu G."/>
            <person name="Yamamoto D."/>
            <person name="Yang H.P."/>
            <person name="Yang S.P."/>
            <person name="Yorke J.A."/>
            <person name="Yoshida K."/>
            <person name="Zdobnov E."/>
            <person name="Zhang P."/>
            <person name="Zhang Y."/>
            <person name="Zimin A.V."/>
            <person name="Baldwin J."/>
            <person name="Abdouelleil A."/>
            <person name="Abdulkadir J."/>
            <person name="Abebe A."/>
            <person name="Abera B."/>
            <person name="Abreu J."/>
            <person name="Acer S.C."/>
            <person name="Aftuck L."/>
            <person name="Alexander A."/>
            <person name="An P."/>
            <person name="Anderson E."/>
            <person name="Anderson S."/>
            <person name="Arachi H."/>
            <person name="Azer M."/>
            <person name="Bachantsang P."/>
            <person name="Barry A."/>
            <person name="Bayul T."/>
            <person name="Berlin A."/>
            <person name="Bessette D."/>
            <person name="Bloom T."/>
            <person name="Blye J."/>
            <person name="Boguslavskiy L."/>
            <person name="Bonnet C."/>
            <person name="Boukhgalter B."/>
            <person name="Bourzgui I."/>
            <person name="Brown A."/>
            <person name="Cahill P."/>
            <person name="Channer S."/>
            <person name="Cheshatsang Y."/>
            <person name="Chuda L."/>
            <person name="Citroen M."/>
            <person name="Collymore A."/>
            <person name="Cooke P."/>
            <person name="Costello M."/>
            <person name="D'Aco K."/>
            <person name="Daza R."/>
            <person name="De Haan G."/>
            <person name="DeGray S."/>
            <person name="DeMaso C."/>
            <person name="Dhargay N."/>
            <person name="Dooley K."/>
            <person name="Dooley E."/>
            <person name="Doricent M."/>
            <person name="Dorje P."/>
            <person name="Dorjee K."/>
            <person name="Dupes A."/>
            <person name="Elong R."/>
            <person name="Falk J."/>
            <person name="Farina A."/>
            <person name="Faro S."/>
            <person name="Ferguson D."/>
            <person name="Fisher S."/>
            <person name="Foley C.D."/>
            <person name="Franke A."/>
            <person name="Friedrich D."/>
            <person name="Gadbois L."/>
            <person name="Gearin G."/>
            <person name="Gearin C.R."/>
            <person name="Giannoukos G."/>
            <person name="Goode T."/>
            <person name="Graham J."/>
            <person name="Grandbois E."/>
            <person name="Grewal S."/>
            <person name="Gyaltsen K."/>
            <person name="Hafez N."/>
            <person name="Hagos B."/>
            <person name="Hall J."/>
            <person name="Henson C."/>
            <person name="Hollinger A."/>
            <person name="Honan T."/>
            <person name="Huard M.D."/>
            <person name="Hughes L."/>
            <person name="Hurhula B."/>
            <person name="Husby M.E."/>
            <person name="Kamat A."/>
            <person name="Kanga B."/>
            <person name="Kashin S."/>
            <person name="Khazanovich D."/>
            <person name="Kisner P."/>
            <person name="Lance K."/>
            <person name="Lara M."/>
            <person name="Lee W."/>
            <person name="Lennon N."/>
            <person name="Letendre F."/>
            <person name="LeVine R."/>
            <person name="Lipovsky A."/>
            <person name="Liu X."/>
            <person name="Liu J."/>
            <person name="Liu S."/>
            <person name="Lokyitsang T."/>
            <person name="Lokyitsang Y."/>
            <person name="Lubonja R."/>
            <person name="Lui A."/>
            <person name="MacDonald P."/>
            <person name="Magnisalis V."/>
            <person name="Maru K."/>
            <person name="Matthews C."/>
            <person name="McCusker W."/>
            <person name="McDonough S."/>
            <person name="Mehta T."/>
            <person name="Meldrim J."/>
            <person name="Meneus L."/>
            <person name="Mihai O."/>
            <person name="Mihalev A."/>
            <person name="Mihova T."/>
            <person name="Mittelman R."/>
            <person name="Mlenga V."/>
            <person name="Montmayeur A."/>
            <person name="Mulrain L."/>
            <person name="Navidi A."/>
            <person name="Naylor J."/>
            <person name="Negash T."/>
            <person name="Nguyen T."/>
            <person name="Nguyen N."/>
            <person name="Nicol R."/>
            <person name="Norbu C."/>
            <person name="Norbu N."/>
            <person name="Novod N."/>
            <person name="O'Neill B."/>
            <person name="Osman S."/>
            <person name="Markiewicz E."/>
            <person name="Oyono O.L."/>
            <person name="Patti C."/>
            <person name="Phunkhang P."/>
            <person name="Pierre F."/>
            <person name="Priest M."/>
            <person name="Raghuraman S."/>
            <person name="Rege F."/>
            <person name="Reyes R."/>
            <person name="Rise C."/>
            <person name="Rogov P."/>
            <person name="Ross K."/>
            <person name="Ryan E."/>
            <person name="Settipalli S."/>
            <person name="Shea T."/>
            <person name="Sherpa N."/>
            <person name="Shi L."/>
            <person name="Shih D."/>
            <person name="Sparrow T."/>
            <person name="Spaulding J."/>
            <person name="Stalker J."/>
            <person name="Stange-Thomann N."/>
            <person name="Stavropoulos S."/>
            <person name="Stone C."/>
            <person name="Strader C."/>
            <person name="Tesfaye S."/>
            <person name="Thomson T."/>
            <person name="Thoulutsang Y."/>
            <person name="Thoulutsang D."/>
            <person name="Topham K."/>
            <person name="Topping I."/>
            <person name="Tsamla T."/>
            <person name="Vassiliev H."/>
            <person name="Vo A."/>
            <person name="Wangchuk T."/>
            <person name="Wangdi T."/>
            <person name="Weiand M."/>
            <person name="Wilkinson J."/>
            <person name="Wilson A."/>
            <person name="Yadav S."/>
            <person name="Young G."/>
            <person name="Yu Q."/>
            <person name="Zembek L."/>
            <person name="Zhong D."/>
            <person name="Zimmer A."/>
            <person name="Zwirko Z."/>
            <person name="Jaffe D.B."/>
            <person name="Alvarez P."/>
            <person name="Brockman W."/>
            <person name="Butler J."/>
            <person name="Chin C."/>
            <person name="Gnerre S."/>
            <person name="Grabherr M."/>
            <person name="Kleber M."/>
            <person name="Mauceli E."/>
            <person name="MacCallum I."/>
        </authorList>
    </citation>
    <scope>NUCLEOTIDE SEQUENCE [LARGE SCALE GENOMIC DNA]</scope>
    <source>
        <strain evidence="18">Tucson 14024-0371.13</strain>
    </source>
</reference>
<dbReference type="AlphaFoldDB" id="B3MR36"/>
<dbReference type="SMART" id="SM00631">
    <property type="entry name" value="Zn_pept"/>
    <property type="match status" value="1"/>
</dbReference>
<feature type="domain" description="Peptidase M14" evidence="16">
    <location>
        <begin position="148"/>
        <end position="440"/>
    </location>
</feature>
<evidence type="ECO:0000256" key="10">
    <source>
        <dbReference type="ARBA" id="ARBA00022833"/>
    </source>
</evidence>
<keyword evidence="9 17" id="KW-0378">Hydrolase</keyword>
<evidence type="ECO:0000313" key="18">
    <source>
        <dbReference type="Proteomes" id="UP000007801"/>
    </source>
</evidence>
<dbReference type="InterPro" id="IPR003146">
    <property type="entry name" value="M14A_act_pep"/>
</dbReference>
<protein>
    <recommendedName>
        <fullName evidence="16">Peptidase M14 domain-containing protein</fullName>
    </recommendedName>
</protein>
<keyword evidence="10" id="KW-0862">Zinc</keyword>
<dbReference type="SUPFAM" id="SSF53187">
    <property type="entry name" value="Zn-dependent exopeptidases"/>
    <property type="match status" value="1"/>
</dbReference>
<comment type="subcellular location">
    <subcellularLocation>
        <location evidence="2">Secreted</location>
    </subcellularLocation>
</comment>
<keyword evidence="5 17" id="KW-0121">Carboxypeptidase</keyword>
<dbReference type="SUPFAM" id="SSF54897">
    <property type="entry name" value="Protease propeptides/inhibitors"/>
    <property type="match status" value="1"/>
</dbReference>
<sequence>MTTMTAHRLLGLLVITVLAAAAAGNEVTSNVTLDVNDIPQRYDEAQLWRIYNISEGMQQKVPVGEVLENKFGGNIWKENSKFLDISISKDHLKGARSFLSAHRLDAEVLSDNIQSMIDEEMMEGISGSTAADGMRTKKATRSNMHWKDYHDLETIYGFMREIRSKFPNIVRLYTIGQTAEGRDLKVLRISENPRENKKVWIDGGIHAREWISPATVTFILYQLMANWENQPAHIRGLTWYIMPVMNPDGYEYSRTTNRLWRKNRSASRRAQCNGVDLNRNFDIGWNGYGSSTNPCSDTYRGSSPASEKETKAVAEFLAKRKYNLEAYLTYHSYGQMIVYPWAYKAVKVKDSAVLQRVASLAVDRIAQKTGSTYRAAVTHEVLGIAGGGSDDWSRAALGVKYVYTVELRDRGAYGFVLPPRYIKDTALEGWTVAETVAQAIKTSSDKP</sequence>
<accession>B3MR36</accession>
<dbReference type="GO" id="GO:0004181">
    <property type="term" value="F:metallocarboxypeptidase activity"/>
    <property type="evidence" value="ECO:0007669"/>
    <property type="project" value="InterPro"/>
</dbReference>
<dbReference type="OMA" id="IGHITEY"/>
<evidence type="ECO:0000256" key="8">
    <source>
        <dbReference type="ARBA" id="ARBA00022729"/>
    </source>
</evidence>
<dbReference type="GO" id="GO:0008270">
    <property type="term" value="F:zinc ion binding"/>
    <property type="evidence" value="ECO:0007669"/>
    <property type="project" value="InterPro"/>
</dbReference>
<keyword evidence="18" id="KW-1185">Reference proteome</keyword>
<proteinExistence type="inferred from homology"/>
<evidence type="ECO:0000256" key="6">
    <source>
        <dbReference type="ARBA" id="ARBA00022670"/>
    </source>
</evidence>
<evidence type="ECO:0000256" key="1">
    <source>
        <dbReference type="ARBA" id="ARBA00001947"/>
    </source>
</evidence>
<keyword evidence="11" id="KW-0482">Metalloprotease</keyword>
<evidence type="ECO:0000256" key="11">
    <source>
        <dbReference type="ARBA" id="ARBA00023049"/>
    </source>
</evidence>
<dbReference type="EMBL" id="CH902622">
    <property type="protein sequence ID" value="EDV34241.1"/>
    <property type="molecule type" value="Genomic_DNA"/>
</dbReference>
<feature type="signal peptide" evidence="15">
    <location>
        <begin position="1"/>
        <end position="24"/>
    </location>
</feature>
<name>B3MR36_DROAN</name>
<dbReference type="InterPro" id="IPR036990">
    <property type="entry name" value="M14A-like_propep"/>
</dbReference>
<dbReference type="HOGENOM" id="CLU_019326_2_2_1"/>
<evidence type="ECO:0000256" key="2">
    <source>
        <dbReference type="ARBA" id="ARBA00004613"/>
    </source>
</evidence>
<comment type="cofactor">
    <cofactor evidence="1">
        <name>Zn(2+)</name>
        <dbReference type="ChEBI" id="CHEBI:29105"/>
    </cofactor>
</comment>
<dbReference type="FunFam" id="3.40.630.10:FF:000040">
    <property type="entry name" value="zinc carboxypeptidase"/>
    <property type="match status" value="1"/>
</dbReference>
<dbReference type="Proteomes" id="UP000007801">
    <property type="component" value="Unassembled WGS sequence"/>
</dbReference>
<dbReference type="InParanoid" id="B3MR36"/>
<evidence type="ECO:0000256" key="5">
    <source>
        <dbReference type="ARBA" id="ARBA00022645"/>
    </source>
</evidence>
<dbReference type="SMR" id="B3MR36"/>
<evidence type="ECO:0000256" key="3">
    <source>
        <dbReference type="ARBA" id="ARBA00005988"/>
    </source>
</evidence>
<evidence type="ECO:0000256" key="12">
    <source>
        <dbReference type="ARBA" id="ARBA00023157"/>
    </source>
</evidence>
<dbReference type="PROSITE" id="PS52035">
    <property type="entry name" value="PEPTIDASE_M14"/>
    <property type="match status" value="1"/>
</dbReference>
<dbReference type="GO" id="GO:0006508">
    <property type="term" value="P:proteolysis"/>
    <property type="evidence" value="ECO:0007669"/>
    <property type="project" value="UniProtKB-KW"/>
</dbReference>
<evidence type="ECO:0000256" key="13">
    <source>
        <dbReference type="ARBA" id="ARBA00057299"/>
    </source>
</evidence>
<comment type="function">
    <text evidence="13">Involved in the digestion of the blood meal.</text>
</comment>